<proteinExistence type="predicted"/>
<name>A0A9P6YZC5_9FUNG</name>
<dbReference type="Proteomes" id="UP000740926">
    <property type="component" value="Unassembled WGS sequence"/>
</dbReference>
<dbReference type="AlphaFoldDB" id="A0A9P6YZC5"/>
<organism evidence="2 3">
    <name type="scientific">Rhizopus delemar</name>
    <dbReference type="NCBI Taxonomy" id="936053"/>
    <lineage>
        <taxon>Eukaryota</taxon>
        <taxon>Fungi</taxon>
        <taxon>Fungi incertae sedis</taxon>
        <taxon>Mucoromycota</taxon>
        <taxon>Mucoromycotina</taxon>
        <taxon>Mucoromycetes</taxon>
        <taxon>Mucorales</taxon>
        <taxon>Mucorineae</taxon>
        <taxon>Rhizopodaceae</taxon>
        <taxon>Rhizopus</taxon>
    </lineage>
</organism>
<evidence type="ECO:0000313" key="3">
    <source>
        <dbReference type="Proteomes" id="UP000740926"/>
    </source>
</evidence>
<sequence>MSYNIDQVILEIRKCNSVVGDLRREFQAWKDEVRQELGELKLMMERNASARNLIPQAPIYQPPPPLINPPIFDSVCRDIPRFPVSLGSGQHHNSACIEAFLRETMGLLITPEDSNERIDDKQLLVKQYHAQLNRFTQVTCMDLATKLLADARVDNNKLSWKEIPDVYKNTAYKELEEFALRANIPLNRCVNSWGAQVLLAKTYSNYHNKKLKNKLANIASNIAESNTHLTEQVNSVDPEENLDVPLLPDLDAVNNIKEEESDEIDFATSSNVLSPCAVTSHPPSPPTRTLRTRFSIRSSSRSNKKRKT</sequence>
<evidence type="ECO:0000256" key="1">
    <source>
        <dbReference type="SAM" id="MobiDB-lite"/>
    </source>
</evidence>
<comment type="caution">
    <text evidence="2">The sequence shown here is derived from an EMBL/GenBank/DDBJ whole genome shotgun (WGS) entry which is preliminary data.</text>
</comment>
<accession>A0A9P6YZC5</accession>
<feature type="region of interest" description="Disordered" evidence="1">
    <location>
        <begin position="275"/>
        <end position="308"/>
    </location>
</feature>
<feature type="compositionally biased region" description="Low complexity" evidence="1">
    <location>
        <begin position="287"/>
        <end position="301"/>
    </location>
</feature>
<dbReference type="EMBL" id="JAANIU010001369">
    <property type="protein sequence ID" value="KAG1567607.1"/>
    <property type="molecule type" value="Genomic_DNA"/>
</dbReference>
<protein>
    <submittedName>
        <fullName evidence="2">Uncharacterized protein</fullName>
    </submittedName>
</protein>
<evidence type="ECO:0000313" key="2">
    <source>
        <dbReference type="EMBL" id="KAG1567607.1"/>
    </source>
</evidence>
<keyword evidence="3" id="KW-1185">Reference proteome</keyword>
<reference evidence="2 3" key="1">
    <citation type="journal article" date="2020" name="Microb. Genom.">
        <title>Genetic diversity of clinical and environmental Mucorales isolates obtained from an investigation of mucormycosis cases among solid organ transplant recipients.</title>
        <authorList>
            <person name="Nguyen M.H."/>
            <person name="Kaul D."/>
            <person name="Muto C."/>
            <person name="Cheng S.J."/>
            <person name="Richter R.A."/>
            <person name="Bruno V.M."/>
            <person name="Liu G."/>
            <person name="Beyhan S."/>
            <person name="Sundermann A.J."/>
            <person name="Mounaud S."/>
            <person name="Pasculle A.W."/>
            <person name="Nierman W.C."/>
            <person name="Driscoll E."/>
            <person name="Cumbie R."/>
            <person name="Clancy C.J."/>
            <person name="Dupont C.L."/>
        </authorList>
    </citation>
    <scope>NUCLEOTIDE SEQUENCE [LARGE SCALE GENOMIC DNA]</scope>
    <source>
        <strain evidence="2 3">GL24</strain>
    </source>
</reference>
<gene>
    <name evidence="2" type="ORF">G6F50_008052</name>
</gene>